<dbReference type="SUPFAM" id="SSF52540">
    <property type="entry name" value="P-loop containing nucleoside triphosphate hydrolases"/>
    <property type="match status" value="1"/>
</dbReference>
<dbReference type="Pfam" id="PF12705">
    <property type="entry name" value="PDDEXK_1"/>
    <property type="match status" value="1"/>
</dbReference>
<proteinExistence type="predicted"/>
<dbReference type="KEGG" id="maga:Mag101_09095"/>
<accession>A0A1Q2M545</accession>
<dbReference type="EMBL" id="CP019650">
    <property type="protein sequence ID" value="AQQ67779.1"/>
    <property type="molecule type" value="Genomic_DNA"/>
</dbReference>
<dbReference type="Proteomes" id="UP000188219">
    <property type="component" value="Chromosome"/>
</dbReference>
<organism evidence="2 3">
    <name type="scientific">Microbulbifer agarilyticus</name>
    <dbReference type="NCBI Taxonomy" id="260552"/>
    <lineage>
        <taxon>Bacteria</taxon>
        <taxon>Pseudomonadati</taxon>
        <taxon>Pseudomonadota</taxon>
        <taxon>Gammaproteobacteria</taxon>
        <taxon>Cellvibrionales</taxon>
        <taxon>Microbulbiferaceae</taxon>
        <taxon>Microbulbifer</taxon>
    </lineage>
</organism>
<dbReference type="STRING" id="260552.Mag101_09095"/>
<reference evidence="2" key="1">
    <citation type="submission" date="2017-02" db="EMBL/GenBank/DDBJ databases">
        <title>Genome of Microbulbifer agarilyticus GP101.</title>
        <authorList>
            <person name="Jung J."/>
            <person name="Bae S.S."/>
            <person name="Baek K."/>
        </authorList>
    </citation>
    <scope>NUCLEOTIDE SEQUENCE [LARGE SCALE GENOMIC DNA]</scope>
    <source>
        <strain evidence="2">GP101</strain>
    </source>
</reference>
<dbReference type="InterPro" id="IPR038726">
    <property type="entry name" value="PDDEXK_AddAB-type"/>
</dbReference>
<dbReference type="OrthoDB" id="9761147at2"/>
<name>A0A1Q2M545_9GAMM</name>
<dbReference type="InterPro" id="IPR011604">
    <property type="entry name" value="PDDEXK-like_dom_sf"/>
</dbReference>
<gene>
    <name evidence="2" type="ORF">Mag101_09095</name>
</gene>
<protein>
    <recommendedName>
        <fullName evidence="1">PD-(D/E)XK endonuclease-like domain-containing protein</fullName>
    </recommendedName>
</protein>
<dbReference type="Gene3D" id="3.90.320.10">
    <property type="match status" value="1"/>
</dbReference>
<evidence type="ECO:0000259" key="1">
    <source>
        <dbReference type="Pfam" id="PF12705"/>
    </source>
</evidence>
<dbReference type="InterPro" id="IPR019925">
    <property type="entry name" value="DNA_repair_protein_predicted"/>
</dbReference>
<keyword evidence="3" id="KW-1185">Reference proteome</keyword>
<evidence type="ECO:0000313" key="3">
    <source>
        <dbReference type="Proteomes" id="UP000188219"/>
    </source>
</evidence>
<feature type="domain" description="PD-(D/E)XK endonuclease-like" evidence="1">
    <location>
        <begin position="626"/>
        <end position="871"/>
    </location>
</feature>
<dbReference type="RefSeq" id="WP_077403769.1">
    <property type="nucleotide sequence ID" value="NZ_CP019650.1"/>
</dbReference>
<dbReference type="eggNOG" id="COG2887">
    <property type="taxonomic scope" value="Bacteria"/>
</dbReference>
<dbReference type="InterPro" id="IPR027417">
    <property type="entry name" value="P-loop_NTPase"/>
</dbReference>
<dbReference type="NCBIfam" id="TIGR03623">
    <property type="entry name" value="probable DNA repair protein"/>
    <property type="match status" value="1"/>
</dbReference>
<dbReference type="AlphaFoldDB" id="A0A1Q2M545"/>
<evidence type="ECO:0000313" key="2">
    <source>
        <dbReference type="EMBL" id="AQQ67779.1"/>
    </source>
</evidence>
<sequence length="904" mass="101284">MLQPAFPFRQILDELPVGGLLLTPTNRLRNRCLQVFGAFQPASTKNWAPPAVESLQGWLDKLWFELQQKQWPPAMRRVLNREQCQLLWQACIDSTLDKGLINTQQLAGHSDGALAQLFQWCRIEQLENAEEVLKPHWENTGLQSSDYPLFELLPAFQQKLAQHNAITQDQRDLLILQAFTEGQLARLPQLSLAGFVQSSPLNDKLFAAAAEKVMPFGIPQAAANCLKVSRCHNLEEELQQAARWAATKLSQNPDASIGIVVNNLGQCRAQVEQVFARVLEPQWFSPTQPTYTLPFNFSAGTPLAKTPVGSASLDLLEALVDSFDYSTLRNLLFSPFWGDEGTAEQHLRSALMRRLQKLELREIPGNVLRSWAEKLAEELAPESPLPGQLNQLGDWARRWQRAPAEVWAQRFSDLLLKLGWPGARNPNSQEYQQLVLWEQALESFANLSEFTGALPLRKALQLLRQIASRSPFQAETRDGPLQILGVLEAGGLAFEHIRLVGFGQQQWPAPPSPNPMLPILWQKDWKMPRASAERELELAQELTQDLLNSSSDVVVSYACEEDGVGQSLSALFGSPAPADWLDSDPLQTFYETLEKATALEKIPDEALPPLSAEESTQVRGGAGVLKAQALCPLNAQLRYRLGADSFMQPGLGLSPAERGNLIHEMLAAFFENCKTSRQLVEMTPEQRKLKINTSIDAAIGRLKRKHPELPQAFWSLEKSRLGDIFEQWLPLELARPQFEAAQIESQTTVNLEGLTLTLRLDRLDNLTSADQQEQLVIDYKTGQTSVSDWLQARVREPQLPLYALFLPNVKGIAYGAVKNGDCKYLGTGELTHAIKGVKAVGDSQKNPEVELGNWDQLTQHWAQALATLASEYKTGYAALRFDRPADNENQKNLWPLNRWPERQS</sequence>